<evidence type="ECO:0000313" key="6">
    <source>
        <dbReference type="EMBL" id="ADP32709.1"/>
    </source>
</evidence>
<evidence type="ECO:0000259" key="4">
    <source>
        <dbReference type="Pfam" id="PF00195"/>
    </source>
</evidence>
<dbReference type="EMBL" id="CP002207">
    <property type="protein sequence ID" value="ADP32709.1"/>
    <property type="molecule type" value="Genomic_DNA"/>
</dbReference>
<evidence type="ECO:0000256" key="3">
    <source>
        <dbReference type="ARBA" id="ARBA00023315"/>
    </source>
</evidence>
<dbReference type="PANTHER" id="PTHR11877:SF99">
    <property type="entry name" value="1,3,6,8-TETRAHYDROXYNAPHTHALENE SYNTHASE"/>
    <property type="match status" value="1"/>
</dbReference>
<dbReference type="CDD" id="cd00831">
    <property type="entry name" value="CHS_like"/>
    <property type="match status" value="1"/>
</dbReference>
<gene>
    <name evidence="6" type="ordered locus">BATR1942_08880</name>
</gene>
<evidence type="ECO:0000256" key="1">
    <source>
        <dbReference type="ARBA" id="ARBA00005531"/>
    </source>
</evidence>
<keyword evidence="2" id="KW-0808">Transferase</keyword>
<protein>
    <submittedName>
        <fullName evidence="6">Terpene family molecule synthase</fullName>
    </submittedName>
</protein>
<evidence type="ECO:0000313" key="7">
    <source>
        <dbReference type="Proteomes" id="UP000006867"/>
    </source>
</evidence>
<dbReference type="Proteomes" id="UP000006867">
    <property type="component" value="Chromosome"/>
</dbReference>
<dbReference type="InterPro" id="IPR001099">
    <property type="entry name" value="Chalcone/stilbene_synt_N"/>
</dbReference>
<dbReference type="InterPro" id="IPR011141">
    <property type="entry name" value="Polyketide_synthase_type-III"/>
</dbReference>
<dbReference type="InterPro" id="IPR016039">
    <property type="entry name" value="Thiolase-like"/>
</dbReference>
<dbReference type="Gene3D" id="3.40.47.10">
    <property type="match status" value="2"/>
</dbReference>
<dbReference type="PIRSF" id="PIRSF000451">
    <property type="entry name" value="PKS_III"/>
    <property type="match status" value="1"/>
</dbReference>
<feature type="domain" description="Chalcone/stilbene synthase N-terminal" evidence="4">
    <location>
        <begin position="2"/>
        <end position="203"/>
    </location>
</feature>
<reference evidence="6 7" key="1">
    <citation type="journal article" date="2011" name="Front. Microbiol.">
        <title>Genomic signatures of strain selection and enhancement in Bacillus atrophaeus var. globigii, a historical biowarfare simulant.</title>
        <authorList>
            <person name="Gibbons H.S."/>
            <person name="Broomall S.M."/>
            <person name="McNew L.A."/>
            <person name="Daligault H."/>
            <person name="Chapman C."/>
            <person name="Bruce D."/>
            <person name="Karavis M."/>
            <person name="Krepps M."/>
            <person name="McGregor P.A."/>
            <person name="Hong C."/>
            <person name="Park K.H."/>
            <person name="Akmal A."/>
            <person name="Feldman A."/>
            <person name="Lin J.S."/>
            <person name="Chang W.E."/>
            <person name="Higgs B.W."/>
            <person name="Demirev P."/>
            <person name="Lindquist J."/>
            <person name="Liem A."/>
            <person name="Fochler E."/>
            <person name="Read T.D."/>
            <person name="Tapia R."/>
            <person name="Johnson S."/>
            <person name="Bishop-Lilly K.A."/>
            <person name="Detter C."/>
            <person name="Han C."/>
            <person name="Sozhamannan S."/>
            <person name="Rosenzweig C.N."/>
            <person name="Skowronski E.W."/>
        </authorList>
    </citation>
    <scope>NUCLEOTIDE SEQUENCE [LARGE SCALE GENOMIC DNA]</scope>
    <source>
        <strain evidence="6 7">1942</strain>
    </source>
</reference>
<dbReference type="RefSeq" id="WP_003325679.1">
    <property type="nucleotide sequence ID" value="NC_014639.1"/>
</dbReference>
<keyword evidence="7" id="KW-1185">Reference proteome</keyword>
<sequence>MAYILSVGTSIPSYNVNQKKAIEFARNMFQDSFKDIERLLKAFENGEIESRQFVRPIEWYKENHSFGEKNRIYINETVKHCTQAVTECLTSPDFLEESIPYEKVEAIFFVSSTGLSTPSIEAKVMNELPFSPYTKRIPIWGLGCAGGACGLSRAFEYCKAYPDAYVLVIAAELCSLTFQPGDKTKSNLIGTSLFADGIAAALLCGEQAVRHSAKLELLPRIFDSQSVTMKQSEDVMGWDFTDQGFQVIFSRDIPTLIEGWLKGNVEAFLAKHQLTFYDIKAFLAHPGGKKVIEAYIKSLSIPVEQLASSQKILRKHGNMSSATIMYVIKDHLLFGKQNEAENGMIGALGPGFSSELLLFTWEKEA</sequence>
<dbReference type="InterPro" id="IPR012328">
    <property type="entry name" value="Chalcone/stilbene_synt_C"/>
</dbReference>
<evidence type="ECO:0000256" key="2">
    <source>
        <dbReference type="ARBA" id="ARBA00022679"/>
    </source>
</evidence>
<keyword evidence="3" id="KW-0012">Acyltransferase</keyword>
<evidence type="ECO:0000259" key="5">
    <source>
        <dbReference type="Pfam" id="PF02797"/>
    </source>
</evidence>
<dbReference type="SUPFAM" id="SSF53901">
    <property type="entry name" value="Thiolase-like"/>
    <property type="match status" value="2"/>
</dbReference>
<feature type="domain" description="Chalcone/stilbene synthase C-terminal" evidence="5">
    <location>
        <begin position="229"/>
        <end position="358"/>
    </location>
</feature>
<dbReference type="Pfam" id="PF00195">
    <property type="entry name" value="Chal_sti_synt_N"/>
    <property type="match status" value="1"/>
</dbReference>
<organism evidence="6 7">
    <name type="scientific">Bacillus atrophaeus (strain 1942)</name>
    <dbReference type="NCBI Taxonomy" id="720555"/>
    <lineage>
        <taxon>Bacteria</taxon>
        <taxon>Bacillati</taxon>
        <taxon>Bacillota</taxon>
        <taxon>Bacilli</taxon>
        <taxon>Bacillales</taxon>
        <taxon>Bacillaceae</taxon>
        <taxon>Bacillus</taxon>
    </lineage>
</organism>
<accession>A0ABM5LY68</accession>
<dbReference type="Pfam" id="PF02797">
    <property type="entry name" value="Chal_sti_synt_C"/>
    <property type="match status" value="1"/>
</dbReference>
<comment type="similarity">
    <text evidence="1">Belongs to the thiolase-like superfamily. Chalcone/stilbene synthases family.</text>
</comment>
<dbReference type="PANTHER" id="PTHR11877">
    <property type="entry name" value="HYDROXYMETHYLGLUTARYL-COA SYNTHASE"/>
    <property type="match status" value="1"/>
</dbReference>
<name>A0ABM5LY68_BACA1</name>
<proteinExistence type="inferred from homology"/>